<keyword evidence="3" id="KW-1185">Reference proteome</keyword>
<name>A0A9C7Q1M8_9RHOD</name>
<dbReference type="OrthoDB" id="10443457at2759"/>
<feature type="region of interest" description="Disordered" evidence="1">
    <location>
        <begin position="24"/>
        <end position="73"/>
    </location>
</feature>
<accession>A0A9C7Q1M8</accession>
<evidence type="ECO:0000256" key="1">
    <source>
        <dbReference type="SAM" id="MobiDB-lite"/>
    </source>
</evidence>
<dbReference type="EMBL" id="BQMJ01000044">
    <property type="protein sequence ID" value="GJQ13527.1"/>
    <property type="molecule type" value="Genomic_DNA"/>
</dbReference>
<gene>
    <name evidence="2" type="ORF">GpartN1_g5318.t1</name>
</gene>
<comment type="caution">
    <text evidence="2">The sequence shown here is derived from an EMBL/GenBank/DDBJ whole genome shotgun (WGS) entry which is preliminary data.</text>
</comment>
<organism evidence="2 3">
    <name type="scientific">Galdieria partita</name>
    <dbReference type="NCBI Taxonomy" id="83374"/>
    <lineage>
        <taxon>Eukaryota</taxon>
        <taxon>Rhodophyta</taxon>
        <taxon>Bangiophyceae</taxon>
        <taxon>Galdieriales</taxon>
        <taxon>Galdieriaceae</taxon>
        <taxon>Galdieria</taxon>
    </lineage>
</organism>
<evidence type="ECO:0000313" key="2">
    <source>
        <dbReference type="EMBL" id="GJQ13527.1"/>
    </source>
</evidence>
<reference evidence="2" key="2">
    <citation type="submission" date="2022-01" db="EMBL/GenBank/DDBJ databases">
        <authorList>
            <person name="Hirooka S."/>
            <person name="Miyagishima S.Y."/>
        </authorList>
    </citation>
    <scope>NUCLEOTIDE SEQUENCE</scope>
    <source>
        <strain evidence="2">NBRC 102759</strain>
    </source>
</reference>
<feature type="compositionally biased region" description="Polar residues" evidence="1">
    <location>
        <begin position="63"/>
        <end position="73"/>
    </location>
</feature>
<dbReference type="Proteomes" id="UP001061958">
    <property type="component" value="Unassembled WGS sequence"/>
</dbReference>
<proteinExistence type="predicted"/>
<evidence type="ECO:0000313" key="3">
    <source>
        <dbReference type="Proteomes" id="UP001061958"/>
    </source>
</evidence>
<sequence>MAAQPRQEYRLDLHLRKRRRSSLDKPNLVWKRERGTEDGQLSKTFPVGRNPDGSRDTVCHSKAPSQSTLPSNSKQESILRFFTQHCGSIDDEVVGADSLVEKGHFCGATQQESVVIDSCSDFLNLHTSEESFFEGASVSSLVSSPFERCEEEDIEDDEPLCAVAPERRISFGSSADTLLQQVYDFYGR</sequence>
<dbReference type="AlphaFoldDB" id="A0A9C7Q1M8"/>
<protein>
    <submittedName>
        <fullName evidence="2">Uncharacterized protein</fullName>
    </submittedName>
</protein>
<reference evidence="2" key="1">
    <citation type="journal article" date="2022" name="Proc. Natl. Acad. Sci. U.S.A.">
        <title>Life cycle and functional genomics of the unicellular red alga Galdieria for elucidating algal and plant evolution and industrial use.</title>
        <authorList>
            <person name="Hirooka S."/>
            <person name="Itabashi T."/>
            <person name="Ichinose T.M."/>
            <person name="Onuma R."/>
            <person name="Fujiwara T."/>
            <person name="Yamashita S."/>
            <person name="Jong L.W."/>
            <person name="Tomita R."/>
            <person name="Iwane A.H."/>
            <person name="Miyagishima S.Y."/>
        </authorList>
    </citation>
    <scope>NUCLEOTIDE SEQUENCE</scope>
    <source>
        <strain evidence="2">NBRC 102759</strain>
    </source>
</reference>